<protein>
    <submittedName>
        <fullName evidence="2">Uncharacterized protein</fullName>
    </submittedName>
</protein>
<proteinExistence type="predicted"/>
<evidence type="ECO:0000313" key="2">
    <source>
        <dbReference type="EMBL" id="ASD28002.1"/>
    </source>
</evidence>
<feature type="compositionally biased region" description="Low complexity" evidence="1">
    <location>
        <begin position="8"/>
        <end position="39"/>
    </location>
</feature>
<dbReference type="RefSeq" id="WP_088411492.1">
    <property type="nucleotide sequence ID" value="NZ_CP021995.1"/>
</dbReference>
<accession>A0A1Z3M0R5</accession>
<feature type="region of interest" description="Disordered" evidence="1">
    <location>
        <begin position="1"/>
        <end position="88"/>
    </location>
</feature>
<reference evidence="2 3" key="2">
    <citation type="submission" date="2017-06" db="EMBL/GenBank/DDBJ databases">
        <authorList>
            <person name="Kim H.J."/>
            <person name="Triplett B.A."/>
        </authorList>
    </citation>
    <scope>NUCLEOTIDE SEQUENCE [LARGE SCALE GENOMIC DNA]</scope>
    <source>
        <strain evidence="2 3">BZC3</strain>
    </source>
</reference>
<evidence type="ECO:0000313" key="3">
    <source>
        <dbReference type="Proteomes" id="UP000197024"/>
    </source>
</evidence>
<sequence>MADAVNNSAPARPAPSARSASPAPSAWSGGAFEAALDQAAARRHALEAGERQPRFARRDEDAEPVRDRPDDARREEAKADDKADKAEGQLNIAGTTGLNAVQGGPAAAAGFTGDVEAMASMMEKAWLAAQADAAKGMQVQFTDRTLALAGFGVMRLADGGLTLQLAAHQRPTPELERALELMRRRLEARGVAVSEVRVAPADADSEHRPPDGVR</sequence>
<dbReference type="Proteomes" id="UP000197024">
    <property type="component" value="Chromosome"/>
</dbReference>
<feature type="compositionally biased region" description="Basic and acidic residues" evidence="1">
    <location>
        <begin position="44"/>
        <end position="87"/>
    </location>
</feature>
<dbReference type="EMBL" id="CP021995">
    <property type="protein sequence ID" value="ASD28002.1"/>
    <property type="molecule type" value="Genomic_DNA"/>
</dbReference>
<dbReference type="AlphaFoldDB" id="A0A1Z3M0R5"/>
<dbReference type="STRING" id="293.GCA_000988015_00833"/>
<evidence type="ECO:0000256" key="1">
    <source>
        <dbReference type="SAM" id="MobiDB-lite"/>
    </source>
</evidence>
<reference evidence="2 3" key="1">
    <citation type="submission" date="2017-06" db="EMBL/GenBank/DDBJ databases">
        <title>Biodegradation of gentamicin by bacterial consortia AMQD4 in synthetic medium and raw gentamicin sewage.</title>
        <authorList>
            <person name="Chang H."/>
            <person name="Feng Y."/>
            <person name="Li Z."/>
            <person name="Xue J."/>
            <person name="Cheng D."/>
        </authorList>
    </citation>
    <scope>NUCLEOTIDE SEQUENCE [LARGE SCALE GENOMIC DNA]</scope>
    <source>
        <strain evidence="2 3">BZC3</strain>
    </source>
</reference>
<name>A0A1Z3M0R5_BREDI</name>
<gene>
    <name evidence="2" type="ORF">CD943_14550</name>
</gene>
<organism evidence="2 3">
    <name type="scientific">Brevundimonas diminuta</name>
    <name type="common">Pseudomonas diminuta</name>
    <dbReference type="NCBI Taxonomy" id="293"/>
    <lineage>
        <taxon>Bacteria</taxon>
        <taxon>Pseudomonadati</taxon>
        <taxon>Pseudomonadota</taxon>
        <taxon>Alphaproteobacteria</taxon>
        <taxon>Caulobacterales</taxon>
        <taxon>Caulobacteraceae</taxon>
        <taxon>Brevundimonas</taxon>
    </lineage>
</organism>